<reference evidence="6" key="1">
    <citation type="submission" date="2023-07" db="EMBL/GenBank/DDBJ databases">
        <authorList>
            <person name="Aktuganov G."/>
            <person name="Boyko T."/>
            <person name="Delegan Y."/>
            <person name="Galimzianova N."/>
            <person name="Gilvanova E."/>
            <person name="Korobov V."/>
            <person name="Kuzmina L."/>
            <person name="Melentiev A."/>
            <person name="Milman P."/>
            <person name="Ryabova A."/>
            <person name="Stupak E."/>
            <person name="Yasakov T."/>
            <person name="Zharikova N."/>
            <person name="Zhurenko E."/>
        </authorList>
    </citation>
    <scope>NUCLEOTIDE SEQUENCE</scope>
    <source>
        <strain evidence="6">IB-739</strain>
    </source>
</reference>
<keyword evidence="1" id="KW-0862">Zinc</keyword>
<organism evidence="6 7">
    <name type="scientific">Paenibacillus ehimensis</name>
    <dbReference type="NCBI Taxonomy" id="79264"/>
    <lineage>
        <taxon>Bacteria</taxon>
        <taxon>Bacillati</taxon>
        <taxon>Bacillota</taxon>
        <taxon>Bacilli</taxon>
        <taxon>Bacillales</taxon>
        <taxon>Paenibacillaceae</taxon>
        <taxon>Paenibacillus</taxon>
    </lineage>
</organism>
<dbReference type="SUPFAM" id="SSF56281">
    <property type="entry name" value="Metallo-hydrolase/oxidoreductase"/>
    <property type="match status" value="1"/>
</dbReference>
<dbReference type="RefSeq" id="WP_253947869.1">
    <property type="nucleotide sequence ID" value="NZ_JAUMKJ010000022.1"/>
</dbReference>
<evidence type="ECO:0000256" key="3">
    <source>
        <dbReference type="ARBA" id="ARBA00034301"/>
    </source>
</evidence>
<proteinExistence type="predicted"/>
<dbReference type="Proteomes" id="UP001168883">
    <property type="component" value="Unassembled WGS sequence"/>
</dbReference>
<dbReference type="PANTHER" id="PTHR46018">
    <property type="entry name" value="ZINC PHOSPHODIESTERASE ELAC PROTEIN 1"/>
    <property type="match status" value="1"/>
</dbReference>
<evidence type="ECO:0000259" key="5">
    <source>
        <dbReference type="SMART" id="SM00849"/>
    </source>
</evidence>
<dbReference type="InterPro" id="IPR036866">
    <property type="entry name" value="RibonucZ/Hydroxyglut_hydro"/>
</dbReference>
<gene>
    <name evidence="6" type="ORF">Q3C12_18575</name>
</gene>
<comment type="function">
    <text evidence="3">Counteracts the endogenous Pycsar antiviral defense system. Phosphodiesterase that enables metal-dependent hydrolysis of host cyclic nucleotide Pycsar defense signals such as cCMP and cUMP.</text>
</comment>
<comment type="catalytic activity">
    <reaction evidence="4">
        <text>3',5'-cyclic UMP + H2O = UMP + H(+)</text>
        <dbReference type="Rhea" id="RHEA:70575"/>
        <dbReference type="ChEBI" id="CHEBI:15377"/>
        <dbReference type="ChEBI" id="CHEBI:15378"/>
        <dbReference type="ChEBI" id="CHEBI:57865"/>
        <dbReference type="ChEBI" id="CHEBI:184387"/>
    </reaction>
    <physiologicalReaction direction="left-to-right" evidence="4">
        <dbReference type="Rhea" id="RHEA:70576"/>
    </physiologicalReaction>
</comment>
<accession>A0ABT8VDF9</accession>
<dbReference type="InterPro" id="IPR001279">
    <property type="entry name" value="Metallo-B-lactamas"/>
</dbReference>
<dbReference type="PANTHER" id="PTHR46018:SF4">
    <property type="entry name" value="METALLO-HYDROLASE YHFI-RELATED"/>
    <property type="match status" value="1"/>
</dbReference>
<dbReference type="SMART" id="SM00849">
    <property type="entry name" value="Lactamase_B"/>
    <property type="match status" value="1"/>
</dbReference>
<protein>
    <submittedName>
        <fullName evidence="6">MBL fold metallo-hydrolase</fullName>
    </submittedName>
</protein>
<dbReference type="CDD" id="cd07716">
    <property type="entry name" value="RNaseZ_short-form-like_MBL-fold"/>
    <property type="match status" value="1"/>
</dbReference>
<comment type="caution">
    <text evidence="6">The sequence shown here is derived from an EMBL/GenBank/DDBJ whole genome shotgun (WGS) entry which is preliminary data.</text>
</comment>
<evidence type="ECO:0000313" key="6">
    <source>
        <dbReference type="EMBL" id="MDO3679016.1"/>
    </source>
</evidence>
<evidence type="ECO:0000256" key="1">
    <source>
        <dbReference type="ARBA" id="ARBA00022833"/>
    </source>
</evidence>
<comment type="catalytic activity">
    <reaction evidence="2">
        <text>3',5'-cyclic CMP + H2O = CMP + H(+)</text>
        <dbReference type="Rhea" id="RHEA:72675"/>
        <dbReference type="ChEBI" id="CHEBI:15377"/>
        <dbReference type="ChEBI" id="CHEBI:15378"/>
        <dbReference type="ChEBI" id="CHEBI:58003"/>
        <dbReference type="ChEBI" id="CHEBI:60377"/>
    </reaction>
    <physiologicalReaction direction="left-to-right" evidence="2">
        <dbReference type="Rhea" id="RHEA:72676"/>
    </physiologicalReaction>
</comment>
<keyword evidence="7" id="KW-1185">Reference proteome</keyword>
<evidence type="ECO:0000256" key="2">
    <source>
        <dbReference type="ARBA" id="ARBA00034221"/>
    </source>
</evidence>
<sequence>MKALQVTILGYWGGYPSAGGATAGYLVTTDEGQILLDCGSGVMSRLPYHTSVERLSGVILSHLHHDHMADIGILQYAAVGALRNNRMSERLKLFAPEEPSDMLVKLHGPHSDITPIRPDLKVRLAGADIEFVPVEHTISCFAVKITYKGKVLVYSGDTSYCESLIELARDADIFLCEATICEGSYHTTGQGHMDAGQAAAIAEKARVKKLVLVHLPSDGNFELMKQTASAVFGGPVYLPDSASMYTV</sequence>
<feature type="domain" description="Metallo-beta-lactamase" evidence="5">
    <location>
        <begin position="21"/>
        <end position="192"/>
    </location>
</feature>
<name>A0ABT8VDF9_9BACL</name>
<evidence type="ECO:0000256" key="4">
    <source>
        <dbReference type="ARBA" id="ARBA00048505"/>
    </source>
</evidence>
<evidence type="ECO:0000313" key="7">
    <source>
        <dbReference type="Proteomes" id="UP001168883"/>
    </source>
</evidence>
<dbReference type="Gene3D" id="3.60.15.10">
    <property type="entry name" value="Ribonuclease Z/Hydroxyacylglutathione hydrolase-like"/>
    <property type="match status" value="1"/>
</dbReference>
<dbReference type="Pfam" id="PF12706">
    <property type="entry name" value="Lactamase_B_2"/>
    <property type="match status" value="1"/>
</dbReference>
<dbReference type="EMBL" id="JAUMKJ010000022">
    <property type="protein sequence ID" value="MDO3679016.1"/>
    <property type="molecule type" value="Genomic_DNA"/>
</dbReference>